<reference evidence="2" key="2">
    <citation type="submission" date="2021-01" db="EMBL/GenBank/DDBJ databases">
        <authorList>
            <person name="Mieszkin S."/>
            <person name="Pouder E."/>
            <person name="Alain K."/>
        </authorList>
    </citation>
    <scope>NUCLEOTIDE SEQUENCE</scope>
    <source>
        <strain evidence="2">HW T2.11</strain>
    </source>
</reference>
<evidence type="ECO:0000313" key="3">
    <source>
        <dbReference type="Proteomes" id="UP000708298"/>
    </source>
</evidence>
<dbReference type="RefSeq" id="WP_227322157.1">
    <property type="nucleotide sequence ID" value="NZ_JAESVB010000006.1"/>
</dbReference>
<organism evidence="2 3">
    <name type="scientific">Acidisoma silvae</name>
    <dbReference type="NCBI Taxonomy" id="2802396"/>
    <lineage>
        <taxon>Bacteria</taxon>
        <taxon>Pseudomonadati</taxon>
        <taxon>Pseudomonadota</taxon>
        <taxon>Alphaproteobacteria</taxon>
        <taxon>Acetobacterales</taxon>
        <taxon>Acidocellaceae</taxon>
        <taxon>Acidisoma</taxon>
    </lineage>
</organism>
<proteinExistence type="predicted"/>
<protein>
    <submittedName>
        <fullName evidence="2">CsbD family protein</fullName>
    </submittedName>
</protein>
<feature type="region of interest" description="Disordered" evidence="1">
    <location>
        <begin position="1"/>
        <end position="25"/>
    </location>
</feature>
<accession>A0A963YTN6</accession>
<evidence type="ECO:0000313" key="2">
    <source>
        <dbReference type="EMBL" id="MCB8876504.1"/>
    </source>
</evidence>
<dbReference type="AlphaFoldDB" id="A0A963YTN6"/>
<name>A0A963YTN6_9PROT</name>
<keyword evidence="3" id="KW-1185">Reference proteome</keyword>
<comment type="caution">
    <text evidence="2">The sequence shown here is derived from an EMBL/GenBank/DDBJ whole genome shotgun (WGS) entry which is preliminary data.</text>
</comment>
<gene>
    <name evidence="2" type="ORF">ASILVAE211_15025</name>
</gene>
<evidence type="ECO:0000256" key="1">
    <source>
        <dbReference type="SAM" id="MobiDB-lite"/>
    </source>
</evidence>
<reference evidence="2" key="1">
    <citation type="journal article" date="2021" name="Microorganisms">
        <title>Acidisoma silvae sp. nov. and Acidisomacellulosilytica sp. nov., Two Acidophilic Bacteria Isolated from Decaying Wood, Hydrolyzing Cellulose and Producing Poly-3-hydroxybutyrate.</title>
        <authorList>
            <person name="Mieszkin S."/>
            <person name="Pouder E."/>
            <person name="Uroz S."/>
            <person name="Simon-Colin C."/>
            <person name="Alain K."/>
        </authorList>
    </citation>
    <scope>NUCLEOTIDE SEQUENCE</scope>
    <source>
        <strain evidence="2">HW T2.11</strain>
    </source>
</reference>
<feature type="compositionally biased region" description="Polar residues" evidence="1">
    <location>
        <begin position="1"/>
        <end position="11"/>
    </location>
</feature>
<dbReference type="Proteomes" id="UP000708298">
    <property type="component" value="Unassembled WGS sequence"/>
</dbReference>
<dbReference type="EMBL" id="JAESVB010000006">
    <property type="protein sequence ID" value="MCB8876504.1"/>
    <property type="molecule type" value="Genomic_DNA"/>
</dbReference>
<sequence>MGRSTFSSSARDTAGRIQDAVGDFADDAQDEARRRYRSARGQAEGYVEEATDRIREQPLVAGLAILAIGYLLGRLRIL</sequence>